<name>A0AA91BMH2_9RHOB</name>
<dbReference type="Pfam" id="PF04264">
    <property type="entry name" value="YceI"/>
    <property type="match status" value="1"/>
</dbReference>
<protein>
    <submittedName>
        <fullName evidence="3">Polyisoprenoid-binding protein</fullName>
    </submittedName>
</protein>
<evidence type="ECO:0000259" key="2">
    <source>
        <dbReference type="SMART" id="SM00867"/>
    </source>
</evidence>
<dbReference type="Proteomes" id="UP000597886">
    <property type="component" value="Unassembled WGS sequence"/>
</dbReference>
<evidence type="ECO:0000313" key="3">
    <source>
        <dbReference type="EMBL" id="NOE17740.1"/>
    </source>
</evidence>
<dbReference type="PANTHER" id="PTHR34406">
    <property type="entry name" value="PROTEIN YCEI"/>
    <property type="match status" value="1"/>
</dbReference>
<sequence length="193" mass="20479">MSFNSMIAAVALTVAVAPAFAQTYKTDQGHTEVRFSWSHAGVSTQHGEFTKVEGVLDLDADDVEASTLNVTIDTNSLSSGFGPLNDHLKSADFLEVETYPEITFASTGIERTGDTTADVTGDLTIHGVTKPVTLNATLTHQGPHPLGGAIEYYQGDWVAFSAEAEIDHTEFGVGPFSTGPITILIDTEMKADG</sequence>
<keyword evidence="1" id="KW-0732">Signal</keyword>
<dbReference type="RefSeq" id="WP_171329101.1">
    <property type="nucleotide sequence ID" value="NZ_WVRA01000002.1"/>
</dbReference>
<reference evidence="3" key="1">
    <citation type="submission" date="2019-12" db="EMBL/GenBank/DDBJ databases">
        <title>Ruegeria JWLKs population differentiation of coral mucus and skeleton niches.</title>
        <authorList>
            <person name="Luo D."/>
        </authorList>
    </citation>
    <scope>NUCLEOTIDE SEQUENCE</scope>
    <source>
        <strain evidence="3">HKCCD6181</strain>
    </source>
</reference>
<accession>A0AA91BMH2</accession>
<dbReference type="InterPro" id="IPR007372">
    <property type="entry name" value="Lipid/polyisoprenoid-bd_YceI"/>
</dbReference>
<proteinExistence type="predicted"/>
<dbReference type="AlphaFoldDB" id="A0AA91BMH2"/>
<evidence type="ECO:0000256" key="1">
    <source>
        <dbReference type="SAM" id="SignalP"/>
    </source>
</evidence>
<feature type="chain" id="PRO_5041729782" evidence="1">
    <location>
        <begin position="22"/>
        <end position="193"/>
    </location>
</feature>
<feature type="signal peptide" evidence="1">
    <location>
        <begin position="1"/>
        <end position="21"/>
    </location>
</feature>
<dbReference type="SUPFAM" id="SSF101874">
    <property type="entry name" value="YceI-like"/>
    <property type="match status" value="1"/>
</dbReference>
<comment type="caution">
    <text evidence="3">The sequence shown here is derived from an EMBL/GenBank/DDBJ whole genome shotgun (WGS) entry which is preliminary data.</text>
</comment>
<dbReference type="InterPro" id="IPR036761">
    <property type="entry name" value="TTHA0802/YceI-like_sf"/>
</dbReference>
<gene>
    <name evidence="3" type="ORF">GS634_06335</name>
</gene>
<feature type="domain" description="Lipid/polyisoprenoid-binding YceI-like" evidence="2">
    <location>
        <begin position="23"/>
        <end position="190"/>
    </location>
</feature>
<organism evidence="3 4">
    <name type="scientific">Ruegeria atlantica</name>
    <dbReference type="NCBI Taxonomy" id="81569"/>
    <lineage>
        <taxon>Bacteria</taxon>
        <taxon>Pseudomonadati</taxon>
        <taxon>Pseudomonadota</taxon>
        <taxon>Alphaproteobacteria</taxon>
        <taxon>Rhodobacterales</taxon>
        <taxon>Roseobacteraceae</taxon>
        <taxon>Ruegeria</taxon>
    </lineage>
</organism>
<dbReference type="EMBL" id="WVRA01000002">
    <property type="protein sequence ID" value="NOE17740.1"/>
    <property type="molecule type" value="Genomic_DNA"/>
</dbReference>
<evidence type="ECO:0000313" key="4">
    <source>
        <dbReference type="Proteomes" id="UP000597886"/>
    </source>
</evidence>
<dbReference type="PANTHER" id="PTHR34406:SF1">
    <property type="entry name" value="PROTEIN YCEI"/>
    <property type="match status" value="1"/>
</dbReference>
<dbReference type="SMART" id="SM00867">
    <property type="entry name" value="YceI"/>
    <property type="match status" value="1"/>
</dbReference>
<dbReference type="Gene3D" id="2.40.128.110">
    <property type="entry name" value="Lipid/polyisoprenoid-binding, YceI-like"/>
    <property type="match status" value="1"/>
</dbReference>